<proteinExistence type="predicted"/>
<evidence type="ECO:0008006" key="2">
    <source>
        <dbReference type="Google" id="ProtNLM"/>
    </source>
</evidence>
<name>A0AAU8A6J4_9FIRM</name>
<dbReference type="EMBL" id="CP117826">
    <property type="protein sequence ID" value="XCC61794.1"/>
    <property type="molecule type" value="Genomic_DNA"/>
</dbReference>
<reference evidence="1" key="1">
    <citation type="submission" date="2023-02" db="EMBL/GenBank/DDBJ databases">
        <title>Gut commensal Christensenella minuta modulates host metabolism via a new class of secondary bile acids.</title>
        <authorList>
            <person name="Liu C."/>
        </authorList>
    </citation>
    <scope>NUCLEOTIDE SEQUENCE</scope>
    <source>
        <strain evidence="1">CA70</strain>
    </source>
</reference>
<protein>
    <recommendedName>
        <fullName evidence="2">SHOCT domain-containing protein</fullName>
    </recommendedName>
</protein>
<accession>A0AAU8A6J4</accession>
<gene>
    <name evidence="1" type="ORF">PUP29_09675</name>
</gene>
<sequence length="121" mass="13672">MYNLYVSTDENNIVTAMYLDLFEEPKEGDIAAESFEGEYDFSLHCGRVLQDNDGHYNYKISDGRLMLRTDSEKADDTLPETAEEKAEKFDALSALLVEKGILTQEEMDGLMAKTDETEGKV</sequence>
<dbReference type="RefSeq" id="WP_079546108.1">
    <property type="nucleotide sequence ID" value="NZ_CP117826.1"/>
</dbReference>
<organism evidence="1">
    <name type="scientific">Christensenella massiliensis</name>
    <dbReference type="NCBI Taxonomy" id="1805714"/>
    <lineage>
        <taxon>Bacteria</taxon>
        <taxon>Bacillati</taxon>
        <taxon>Bacillota</taxon>
        <taxon>Clostridia</taxon>
        <taxon>Christensenellales</taxon>
        <taxon>Christensenellaceae</taxon>
        <taxon>Christensenella</taxon>
    </lineage>
</organism>
<dbReference type="AlphaFoldDB" id="A0AAU8A6J4"/>
<evidence type="ECO:0000313" key="1">
    <source>
        <dbReference type="EMBL" id="XCC61794.1"/>
    </source>
</evidence>